<keyword evidence="2" id="KW-0238">DNA-binding</keyword>
<dbReference type="PRINTS" id="PR00035">
    <property type="entry name" value="HTHGNTR"/>
</dbReference>
<dbReference type="Pfam" id="PF00392">
    <property type="entry name" value="GntR"/>
    <property type="match status" value="1"/>
</dbReference>
<dbReference type="InterPro" id="IPR050679">
    <property type="entry name" value="Bact_HTH_transcr_reg"/>
</dbReference>
<sequence length="247" mass="27678">MQTNWQMIRDRLTEDIMRGEYAPGERLPTEPELCRHFGIGRHSIRRAIDALVVDGKLRVEQGRGTFVEAAPLINYQIGRRTRFRQNLREQGVAPGGDVIEVGQVSAPAAVARALELPEGAPVHRVLTRGLADDVPISIGLSWHPADRFADFGQRRSRGEKITDIYRAYGIADYLRRSTSVFARRARKDEALLLAQHPALPVMVMQKTDVDMEGRPIGHSQGIWSAERVQFTLDTDPLPTAGDQDHRS</sequence>
<name>A0A418SYA4_9RHOB</name>
<dbReference type="InterPro" id="IPR028978">
    <property type="entry name" value="Chorismate_lyase_/UTRA_dom_sf"/>
</dbReference>
<proteinExistence type="predicted"/>
<dbReference type="InterPro" id="IPR011663">
    <property type="entry name" value="UTRA"/>
</dbReference>
<dbReference type="SMART" id="SM00866">
    <property type="entry name" value="UTRA"/>
    <property type="match status" value="1"/>
</dbReference>
<dbReference type="PANTHER" id="PTHR44846:SF1">
    <property type="entry name" value="MANNOSYL-D-GLYCERATE TRANSPORT_METABOLISM SYSTEM REPRESSOR MNGR-RELATED"/>
    <property type="match status" value="1"/>
</dbReference>
<dbReference type="SMART" id="SM00345">
    <property type="entry name" value="HTH_GNTR"/>
    <property type="match status" value="1"/>
</dbReference>
<dbReference type="Proteomes" id="UP000284202">
    <property type="component" value="Unassembled WGS sequence"/>
</dbReference>
<dbReference type="GO" id="GO:0003677">
    <property type="term" value="F:DNA binding"/>
    <property type="evidence" value="ECO:0007669"/>
    <property type="project" value="UniProtKB-KW"/>
</dbReference>
<reference evidence="6" key="1">
    <citation type="submission" date="2018-09" db="EMBL/GenBank/DDBJ databases">
        <title>Acidovorax cavernicola nov. sp. isolated from Gruta de las Maravillas (Aracena, Spain).</title>
        <authorList>
            <person name="Jurado V."/>
            <person name="Gutierrez-Patricio S."/>
            <person name="Gonzalez-Pimentel J.L."/>
            <person name="Miller A.Z."/>
            <person name="Laiz L."/>
            <person name="Saiz-Jimenez C."/>
        </authorList>
    </citation>
    <scope>NUCLEOTIDE SEQUENCE [LARGE SCALE GENOMIC DNA]</scope>
    <source>
        <strain evidence="6">1011MAR3C25</strain>
    </source>
</reference>
<dbReference type="RefSeq" id="WP_119748105.1">
    <property type="nucleotide sequence ID" value="NZ_QZCG01000005.1"/>
</dbReference>
<dbReference type="SUPFAM" id="SSF64288">
    <property type="entry name" value="Chorismate lyase-like"/>
    <property type="match status" value="1"/>
</dbReference>
<dbReference type="AlphaFoldDB" id="A0A418SYA4"/>
<keyword evidence="3" id="KW-0804">Transcription</keyword>
<protein>
    <submittedName>
        <fullName evidence="5">Phosphonate metabolism transcriptional regulator PhnF</fullName>
    </submittedName>
</protein>
<evidence type="ECO:0000313" key="5">
    <source>
        <dbReference type="EMBL" id="RJE85921.1"/>
    </source>
</evidence>
<dbReference type="PROSITE" id="PS50949">
    <property type="entry name" value="HTH_GNTR"/>
    <property type="match status" value="1"/>
</dbReference>
<evidence type="ECO:0000256" key="2">
    <source>
        <dbReference type="ARBA" id="ARBA00023125"/>
    </source>
</evidence>
<dbReference type="GO" id="GO:0003700">
    <property type="term" value="F:DNA-binding transcription factor activity"/>
    <property type="evidence" value="ECO:0007669"/>
    <property type="project" value="InterPro"/>
</dbReference>
<evidence type="ECO:0000259" key="4">
    <source>
        <dbReference type="PROSITE" id="PS50949"/>
    </source>
</evidence>
<evidence type="ECO:0000256" key="1">
    <source>
        <dbReference type="ARBA" id="ARBA00023015"/>
    </source>
</evidence>
<dbReference type="PANTHER" id="PTHR44846">
    <property type="entry name" value="MANNOSYL-D-GLYCERATE TRANSPORT/METABOLISM SYSTEM REPRESSOR MNGR-RELATED"/>
    <property type="match status" value="1"/>
</dbReference>
<evidence type="ECO:0000313" key="6">
    <source>
        <dbReference type="Proteomes" id="UP000284202"/>
    </source>
</evidence>
<feature type="domain" description="HTH gntR-type" evidence="4">
    <location>
        <begin position="2"/>
        <end position="70"/>
    </location>
</feature>
<dbReference type="OrthoDB" id="5454556at2"/>
<evidence type="ECO:0000256" key="3">
    <source>
        <dbReference type="ARBA" id="ARBA00023163"/>
    </source>
</evidence>
<dbReference type="NCBIfam" id="TIGR02325">
    <property type="entry name" value="C_P_lyase_phnF"/>
    <property type="match status" value="1"/>
</dbReference>
<dbReference type="CDD" id="cd07377">
    <property type="entry name" value="WHTH_GntR"/>
    <property type="match status" value="1"/>
</dbReference>
<dbReference type="InterPro" id="IPR036390">
    <property type="entry name" value="WH_DNA-bd_sf"/>
</dbReference>
<keyword evidence="1" id="KW-0805">Transcription regulation</keyword>
<dbReference type="GO" id="GO:0045892">
    <property type="term" value="P:negative regulation of DNA-templated transcription"/>
    <property type="evidence" value="ECO:0007669"/>
    <property type="project" value="TreeGrafter"/>
</dbReference>
<dbReference type="Gene3D" id="1.10.10.10">
    <property type="entry name" value="Winged helix-like DNA-binding domain superfamily/Winged helix DNA-binding domain"/>
    <property type="match status" value="1"/>
</dbReference>
<comment type="caution">
    <text evidence="5">The sequence shown here is derived from an EMBL/GenBank/DDBJ whole genome shotgun (WGS) entry which is preliminary data.</text>
</comment>
<dbReference type="Gene3D" id="3.40.1410.10">
    <property type="entry name" value="Chorismate lyase-like"/>
    <property type="match status" value="1"/>
</dbReference>
<dbReference type="Pfam" id="PF07702">
    <property type="entry name" value="UTRA"/>
    <property type="match status" value="1"/>
</dbReference>
<accession>A0A418SYA4</accession>
<dbReference type="InterPro" id="IPR000524">
    <property type="entry name" value="Tscrpt_reg_HTH_GntR"/>
</dbReference>
<dbReference type="InterPro" id="IPR036388">
    <property type="entry name" value="WH-like_DNA-bd_sf"/>
</dbReference>
<organism evidence="5 6">
    <name type="scientific">Paracoccus onubensis</name>
    <dbReference type="NCBI Taxonomy" id="1675788"/>
    <lineage>
        <taxon>Bacteria</taxon>
        <taxon>Pseudomonadati</taxon>
        <taxon>Pseudomonadota</taxon>
        <taxon>Alphaproteobacteria</taxon>
        <taxon>Rhodobacterales</taxon>
        <taxon>Paracoccaceae</taxon>
        <taxon>Paracoccus</taxon>
    </lineage>
</organism>
<dbReference type="SUPFAM" id="SSF46785">
    <property type="entry name" value="Winged helix' DNA-binding domain"/>
    <property type="match status" value="1"/>
</dbReference>
<dbReference type="InterPro" id="IPR012702">
    <property type="entry name" value="CP_lyase_PhnF"/>
</dbReference>
<keyword evidence="6" id="KW-1185">Reference proteome</keyword>
<dbReference type="EMBL" id="QZCG01000005">
    <property type="protein sequence ID" value="RJE85921.1"/>
    <property type="molecule type" value="Genomic_DNA"/>
</dbReference>
<gene>
    <name evidence="5" type="primary">phnF</name>
    <name evidence="5" type="ORF">D3P04_09265</name>
</gene>